<protein>
    <submittedName>
        <fullName evidence="2">Uncharacterized protein</fullName>
    </submittedName>
</protein>
<keyword evidence="1" id="KW-0472">Membrane</keyword>
<feature type="transmembrane region" description="Helical" evidence="1">
    <location>
        <begin position="51"/>
        <end position="75"/>
    </location>
</feature>
<evidence type="ECO:0000256" key="1">
    <source>
        <dbReference type="SAM" id="Phobius"/>
    </source>
</evidence>
<proteinExistence type="predicted"/>
<feature type="transmembrane region" description="Helical" evidence="1">
    <location>
        <begin position="21"/>
        <end position="39"/>
    </location>
</feature>
<dbReference type="Proteomes" id="UP000218102">
    <property type="component" value="Unassembled WGS sequence"/>
</dbReference>
<accession>A0A2A3LXH1</accession>
<evidence type="ECO:0000313" key="2">
    <source>
        <dbReference type="EMBL" id="PBJ92516.1"/>
    </source>
</evidence>
<organism evidence="2 3">
    <name type="scientific">Pseudomonas plecoglossicida</name>
    <dbReference type="NCBI Taxonomy" id="70775"/>
    <lineage>
        <taxon>Bacteria</taxon>
        <taxon>Pseudomonadati</taxon>
        <taxon>Pseudomonadota</taxon>
        <taxon>Gammaproteobacteria</taxon>
        <taxon>Pseudomonadales</taxon>
        <taxon>Pseudomonadaceae</taxon>
        <taxon>Pseudomonas</taxon>
    </lineage>
</organism>
<reference evidence="2 3" key="1">
    <citation type="submission" date="2017-09" db="EMBL/GenBank/DDBJ databases">
        <authorList>
            <person name="Ehlers B."/>
            <person name="Leendertz F.H."/>
        </authorList>
    </citation>
    <scope>NUCLEOTIDE SEQUENCE [LARGE SCALE GENOMIC DNA]</scope>
    <source>
        <strain evidence="2 3">DJ-1</strain>
    </source>
</reference>
<dbReference type="RefSeq" id="WP_023383718.1">
    <property type="nucleotide sequence ID" value="NZ_NTME01000047.1"/>
</dbReference>
<sequence length="86" mass="9908">MLATQKQPKGVKYNIQLLMNGWVVAALLWTVGSLIEFLLEKFKVTPAYSYGFWVKVVGWAVGGIFFALFISRLAIYRYHKKMGKYL</sequence>
<dbReference type="AlphaFoldDB" id="A0A2A3LXH1"/>
<name>A0A2A3LXH1_PSEDL</name>
<dbReference type="EMBL" id="NTME01000047">
    <property type="protein sequence ID" value="PBJ92516.1"/>
    <property type="molecule type" value="Genomic_DNA"/>
</dbReference>
<evidence type="ECO:0000313" key="3">
    <source>
        <dbReference type="Proteomes" id="UP000218102"/>
    </source>
</evidence>
<comment type="caution">
    <text evidence="2">The sequence shown here is derived from an EMBL/GenBank/DDBJ whole genome shotgun (WGS) entry which is preliminary data.</text>
</comment>
<keyword evidence="1" id="KW-0812">Transmembrane</keyword>
<keyword evidence="1" id="KW-1133">Transmembrane helix</keyword>
<gene>
    <name evidence="2" type="ORF">CMV24_26705</name>
</gene>